<dbReference type="PROSITE" id="PS50043">
    <property type="entry name" value="HTH_LUXR_2"/>
    <property type="match status" value="1"/>
</dbReference>
<evidence type="ECO:0000259" key="6">
    <source>
        <dbReference type="PROSITE" id="PS50043"/>
    </source>
</evidence>
<evidence type="ECO:0000256" key="2">
    <source>
        <dbReference type="ARBA" id="ARBA00023015"/>
    </source>
</evidence>
<sequence length="219" mass="22651">MSDEATVRVVLADDHPVVRAGLAALLSSLPGIEVVGVAATGREAVREVVTSHPDVAVLDLQMPDLDGFAATRELARSAPEVAVLVLTMFEDDDSVFAAMRAGARGYLVKGAEQEEIARAIRAVAAGEAIFGPGVARRVLSFFATPPAPAADPFPELTTREREILDLLAGGLSNAAIGQRLSLASKTVANNVSTIFTKLAVADRAAAIIQARNAGLGGIS</sequence>
<dbReference type="PRINTS" id="PR00038">
    <property type="entry name" value="HTHLUXR"/>
</dbReference>
<keyword evidence="9" id="KW-1185">Reference proteome</keyword>
<proteinExistence type="predicted"/>
<feature type="modified residue" description="4-aspartylphosphate" evidence="5">
    <location>
        <position position="59"/>
    </location>
</feature>
<dbReference type="InterPro" id="IPR039420">
    <property type="entry name" value="WalR-like"/>
</dbReference>
<dbReference type="SUPFAM" id="SSF52172">
    <property type="entry name" value="CheY-like"/>
    <property type="match status" value="1"/>
</dbReference>
<evidence type="ECO:0000259" key="7">
    <source>
        <dbReference type="PROSITE" id="PS50110"/>
    </source>
</evidence>
<keyword evidence="3" id="KW-0238">DNA-binding</keyword>
<comment type="caution">
    <text evidence="8">The sequence shown here is derived from an EMBL/GenBank/DDBJ whole genome shotgun (WGS) entry which is preliminary data.</text>
</comment>
<dbReference type="SUPFAM" id="SSF46894">
    <property type="entry name" value="C-terminal effector domain of the bipartite response regulators"/>
    <property type="match status" value="1"/>
</dbReference>
<dbReference type="Pfam" id="PF00196">
    <property type="entry name" value="GerE"/>
    <property type="match status" value="1"/>
</dbReference>
<organism evidence="8 9">
    <name type="scientific">Kribbella alba</name>
    <dbReference type="NCBI Taxonomy" id="190197"/>
    <lineage>
        <taxon>Bacteria</taxon>
        <taxon>Bacillati</taxon>
        <taxon>Actinomycetota</taxon>
        <taxon>Actinomycetes</taxon>
        <taxon>Propionibacteriales</taxon>
        <taxon>Kribbellaceae</taxon>
        <taxon>Kribbella</taxon>
    </lineage>
</organism>
<dbReference type="PROSITE" id="PS50110">
    <property type="entry name" value="RESPONSE_REGULATORY"/>
    <property type="match status" value="1"/>
</dbReference>
<dbReference type="SMART" id="SM00448">
    <property type="entry name" value="REC"/>
    <property type="match status" value="1"/>
</dbReference>
<keyword evidence="1 5" id="KW-0597">Phosphoprotein</keyword>
<dbReference type="Gene3D" id="3.40.50.2300">
    <property type="match status" value="1"/>
</dbReference>
<dbReference type="InterPro" id="IPR001789">
    <property type="entry name" value="Sig_transdc_resp-reg_receiver"/>
</dbReference>
<dbReference type="Pfam" id="PF00072">
    <property type="entry name" value="Response_reg"/>
    <property type="match status" value="1"/>
</dbReference>
<dbReference type="Proteomes" id="UP001501319">
    <property type="component" value="Unassembled WGS sequence"/>
</dbReference>
<dbReference type="InterPro" id="IPR016032">
    <property type="entry name" value="Sig_transdc_resp-reg_C-effctor"/>
</dbReference>
<feature type="domain" description="Response regulatory" evidence="7">
    <location>
        <begin position="8"/>
        <end position="124"/>
    </location>
</feature>
<feature type="domain" description="HTH luxR-type" evidence="6">
    <location>
        <begin position="149"/>
        <end position="214"/>
    </location>
</feature>
<accession>A0ABN2FEJ0</accession>
<evidence type="ECO:0000256" key="3">
    <source>
        <dbReference type="ARBA" id="ARBA00023125"/>
    </source>
</evidence>
<dbReference type="EMBL" id="BAAANE010000007">
    <property type="protein sequence ID" value="GAA1643381.1"/>
    <property type="molecule type" value="Genomic_DNA"/>
</dbReference>
<keyword evidence="4" id="KW-0804">Transcription</keyword>
<name>A0ABN2FEJ0_9ACTN</name>
<dbReference type="PANTHER" id="PTHR43214">
    <property type="entry name" value="TWO-COMPONENT RESPONSE REGULATOR"/>
    <property type="match status" value="1"/>
</dbReference>
<dbReference type="CDD" id="cd06170">
    <property type="entry name" value="LuxR_C_like"/>
    <property type="match status" value="1"/>
</dbReference>
<dbReference type="InterPro" id="IPR058245">
    <property type="entry name" value="NreC/VraR/RcsB-like_REC"/>
</dbReference>
<dbReference type="CDD" id="cd17535">
    <property type="entry name" value="REC_NarL-like"/>
    <property type="match status" value="1"/>
</dbReference>
<evidence type="ECO:0000256" key="1">
    <source>
        <dbReference type="ARBA" id="ARBA00022553"/>
    </source>
</evidence>
<dbReference type="InterPro" id="IPR000792">
    <property type="entry name" value="Tscrpt_reg_LuxR_C"/>
</dbReference>
<dbReference type="PANTHER" id="PTHR43214:SF24">
    <property type="entry name" value="TRANSCRIPTIONAL REGULATORY PROTEIN NARL-RELATED"/>
    <property type="match status" value="1"/>
</dbReference>
<keyword evidence="2" id="KW-0805">Transcription regulation</keyword>
<evidence type="ECO:0000256" key="4">
    <source>
        <dbReference type="ARBA" id="ARBA00023163"/>
    </source>
</evidence>
<dbReference type="InterPro" id="IPR011006">
    <property type="entry name" value="CheY-like_superfamily"/>
</dbReference>
<evidence type="ECO:0000313" key="9">
    <source>
        <dbReference type="Proteomes" id="UP001501319"/>
    </source>
</evidence>
<dbReference type="SMART" id="SM00421">
    <property type="entry name" value="HTH_LUXR"/>
    <property type="match status" value="1"/>
</dbReference>
<gene>
    <name evidence="8" type="ORF">GCM10009744_37040</name>
</gene>
<evidence type="ECO:0000256" key="5">
    <source>
        <dbReference type="PROSITE-ProRule" id="PRU00169"/>
    </source>
</evidence>
<evidence type="ECO:0000313" key="8">
    <source>
        <dbReference type="EMBL" id="GAA1643381.1"/>
    </source>
</evidence>
<protein>
    <submittedName>
        <fullName evidence="8">Response regulator transcription factor</fullName>
    </submittedName>
</protein>
<dbReference type="RefSeq" id="WP_344112859.1">
    <property type="nucleotide sequence ID" value="NZ_BAAANE010000007.1"/>
</dbReference>
<reference evidence="8 9" key="1">
    <citation type="journal article" date="2019" name="Int. J. Syst. Evol. Microbiol.">
        <title>The Global Catalogue of Microorganisms (GCM) 10K type strain sequencing project: providing services to taxonomists for standard genome sequencing and annotation.</title>
        <authorList>
            <consortium name="The Broad Institute Genomics Platform"/>
            <consortium name="The Broad Institute Genome Sequencing Center for Infectious Disease"/>
            <person name="Wu L."/>
            <person name="Ma J."/>
        </authorList>
    </citation>
    <scope>NUCLEOTIDE SEQUENCE [LARGE SCALE GENOMIC DNA]</scope>
    <source>
        <strain evidence="8 9">JCM 14306</strain>
    </source>
</reference>